<dbReference type="InterPro" id="IPR001309">
    <property type="entry name" value="Pept_C14_p20"/>
</dbReference>
<dbReference type="Gene3D" id="3.40.50.1460">
    <property type="match status" value="1"/>
</dbReference>
<evidence type="ECO:0000256" key="2">
    <source>
        <dbReference type="ARBA" id="ARBA00022670"/>
    </source>
</evidence>
<dbReference type="PROSITE" id="PS50208">
    <property type="entry name" value="CASPASE_P20"/>
    <property type="match status" value="1"/>
</dbReference>
<comment type="similarity">
    <text evidence="1 5">Belongs to the peptidase C14A family.</text>
</comment>
<dbReference type="Pfam" id="PF00656">
    <property type="entry name" value="Peptidase_C14"/>
    <property type="match status" value="1"/>
</dbReference>
<organism evidence="8 9">
    <name type="scientific">Galendromus occidentalis</name>
    <name type="common">western predatory mite</name>
    <dbReference type="NCBI Taxonomy" id="34638"/>
    <lineage>
        <taxon>Eukaryota</taxon>
        <taxon>Metazoa</taxon>
        <taxon>Ecdysozoa</taxon>
        <taxon>Arthropoda</taxon>
        <taxon>Chelicerata</taxon>
        <taxon>Arachnida</taxon>
        <taxon>Acari</taxon>
        <taxon>Parasitiformes</taxon>
        <taxon>Mesostigmata</taxon>
        <taxon>Gamasina</taxon>
        <taxon>Phytoseioidea</taxon>
        <taxon>Phytoseiidae</taxon>
        <taxon>Typhlodrominae</taxon>
        <taxon>Galendromus</taxon>
    </lineage>
</organism>
<protein>
    <submittedName>
        <fullName evidence="9">Caspase-7-like</fullName>
    </submittedName>
</protein>
<dbReference type="GO" id="GO:0004197">
    <property type="term" value="F:cysteine-type endopeptidase activity"/>
    <property type="evidence" value="ECO:0007669"/>
    <property type="project" value="InterPro"/>
</dbReference>
<reference evidence="9" key="1">
    <citation type="submission" date="2025-08" db="UniProtKB">
        <authorList>
            <consortium name="RefSeq"/>
        </authorList>
    </citation>
    <scope>IDENTIFICATION</scope>
</reference>
<dbReference type="GO" id="GO:0006915">
    <property type="term" value="P:apoptotic process"/>
    <property type="evidence" value="ECO:0007669"/>
    <property type="project" value="UniProtKB-KW"/>
</dbReference>
<dbReference type="InterPro" id="IPR002138">
    <property type="entry name" value="Pept_C14_p10"/>
</dbReference>
<dbReference type="InterPro" id="IPR002398">
    <property type="entry name" value="Pept_C14"/>
</dbReference>
<dbReference type="PROSITE" id="PS50207">
    <property type="entry name" value="CASPASE_P10"/>
    <property type="match status" value="1"/>
</dbReference>
<evidence type="ECO:0000313" key="9">
    <source>
        <dbReference type="RefSeq" id="XP_003738201.1"/>
    </source>
</evidence>
<keyword evidence="8" id="KW-1185">Reference proteome</keyword>
<dbReference type="InterPro" id="IPR011600">
    <property type="entry name" value="Pept_C14_caspase"/>
</dbReference>
<feature type="domain" description="Caspase family p20" evidence="7">
    <location>
        <begin position="199"/>
        <end position="324"/>
    </location>
</feature>
<dbReference type="SMART" id="SM00115">
    <property type="entry name" value="CASc"/>
    <property type="match status" value="1"/>
</dbReference>
<evidence type="ECO:0000256" key="5">
    <source>
        <dbReference type="RuleBase" id="RU003971"/>
    </source>
</evidence>
<evidence type="ECO:0000256" key="4">
    <source>
        <dbReference type="ARBA" id="ARBA00022801"/>
    </source>
</evidence>
<feature type="domain" description="Caspase family p10" evidence="6">
    <location>
        <begin position="366"/>
        <end position="454"/>
    </location>
</feature>
<dbReference type="PANTHER" id="PTHR47901:SF8">
    <property type="entry name" value="CASPASE-3"/>
    <property type="match status" value="1"/>
</dbReference>
<dbReference type="SUPFAM" id="SSF52129">
    <property type="entry name" value="Caspase-like"/>
    <property type="match status" value="1"/>
</dbReference>
<dbReference type="InterPro" id="IPR015917">
    <property type="entry name" value="Pept_C14A"/>
</dbReference>
<accession>A0AAJ6VVF4</accession>
<proteinExistence type="inferred from homology"/>
<evidence type="ECO:0000259" key="6">
    <source>
        <dbReference type="PROSITE" id="PS50207"/>
    </source>
</evidence>
<keyword evidence="2" id="KW-0645">Protease</keyword>
<dbReference type="InterPro" id="IPR029030">
    <property type="entry name" value="Caspase-like_dom_sf"/>
</dbReference>
<dbReference type="GO" id="GO:0006508">
    <property type="term" value="P:proteolysis"/>
    <property type="evidence" value="ECO:0007669"/>
    <property type="project" value="UniProtKB-KW"/>
</dbReference>
<dbReference type="KEGG" id="goe:100907590"/>
<name>A0AAJ6VVF4_9ACAR</name>
<evidence type="ECO:0000313" key="8">
    <source>
        <dbReference type="Proteomes" id="UP000694867"/>
    </source>
</evidence>
<evidence type="ECO:0000256" key="3">
    <source>
        <dbReference type="ARBA" id="ARBA00022703"/>
    </source>
</evidence>
<keyword evidence="4" id="KW-0378">Hydrolase</keyword>
<dbReference type="PRINTS" id="PR00376">
    <property type="entry name" value="IL1BCENZYME"/>
</dbReference>
<sequence>MSSSWEVLETDPDLLDKLSQNLLSVEDLAKSLEQRGLLRSNVIDGAGAICGKYTIRQLIEEIVTKDEDSYRRFKRTLIENGEYDAVELLPNVFVLDSQDDVPSARANETAQSLSCTLDPTPDPLPLRSIGSPFSPENSSILPWRSPTGCRESRRETVGAITFPGRPSSPATADLPDKIIVKKARAIKSGPRIYDLTKSPRGLCVIFNNRTFPGFREKDRLGSEFDVERMRILFEAFNFTIEIHRDLPSGEMLSRLAEYADGAAHEGHQAFVLILMSHGGLDHIYGSDYNAVNLQDIFEMFNNFNCPGLREIPKLFFIQACRGDLPDNGTSARDRSTCSADGDQVQSDAGAYLDRGDSGLGNIFPLRSRRISCWSDIYIAYAVVGGYESLRDLRSGSWFLKAVFDVMARHAHAEDLDTLMERVSERVLEKVRTDGQRQCPEVTKIGWRKKLFFNPGLSE</sequence>
<dbReference type="GeneID" id="100907590"/>
<dbReference type="AlphaFoldDB" id="A0AAJ6VVF4"/>
<evidence type="ECO:0000259" key="7">
    <source>
        <dbReference type="PROSITE" id="PS50208"/>
    </source>
</evidence>
<dbReference type="PANTHER" id="PTHR47901">
    <property type="entry name" value="CASPASE RECRUITMENT DOMAIN-CONTAINING PROTEIN 18"/>
    <property type="match status" value="1"/>
</dbReference>
<keyword evidence="3" id="KW-0053">Apoptosis</keyword>
<evidence type="ECO:0000256" key="1">
    <source>
        <dbReference type="ARBA" id="ARBA00010134"/>
    </source>
</evidence>
<dbReference type="Proteomes" id="UP000694867">
    <property type="component" value="Unplaced"/>
</dbReference>
<gene>
    <name evidence="9" type="primary">LOC100907590</name>
</gene>
<dbReference type="RefSeq" id="XP_003738201.1">
    <property type="nucleotide sequence ID" value="XM_003738153.1"/>
</dbReference>